<protein>
    <recommendedName>
        <fullName evidence="5">Testis expressed 9</fullName>
    </recommendedName>
</protein>
<dbReference type="AlphaFoldDB" id="A0AAW0NZV8"/>
<evidence type="ECO:0000256" key="1">
    <source>
        <dbReference type="SAM" id="Coils"/>
    </source>
</evidence>
<sequence length="387" mass="44330">MAERSSQRKNTESMSQVRKPLLVKKPGRTQTCEVRHATSALGTTSKLDNDLLAKEEHYKLLNAELEVKNADLVRETEKIMKEQNEALSKPFATLQLTDLEDDTRMPTPLQDTSSNAHLKEQTKRKACLKGITSGKQPKDKITSQKKSSLNNVTALEESADIFLSKTVQNMEEKMDEEHGVTAELSFSEDTKTPGVSDVQLRVMKAKLRIMQEELDQLTNEYYKKDDENIKLSAKMKELEEDRARLQKKHKALVETSTKKCEGLQIQVAELNKEIESLNRSSKQAAALHNTVEIRLSRAMEESQRLKSELNKMKQMNKDKTDEEHQSKVSLLAENKILKKQKAELIVGFKKQLKLIDILKRQRMHFEAAKLLSFTEEEFMRALDWGDS</sequence>
<proteinExistence type="predicted"/>
<keyword evidence="4" id="KW-1185">Reference proteome</keyword>
<dbReference type="PANTHER" id="PTHR23313:SF0">
    <property type="entry name" value="TESTIS-EXPRESSED PROTEIN 9"/>
    <property type="match status" value="1"/>
</dbReference>
<evidence type="ECO:0008006" key="5">
    <source>
        <dbReference type="Google" id="ProtNLM"/>
    </source>
</evidence>
<feature type="compositionally biased region" description="Basic and acidic residues" evidence="2">
    <location>
        <begin position="1"/>
        <end position="11"/>
    </location>
</feature>
<keyword evidence="1" id="KW-0175">Coiled coil</keyword>
<reference evidence="4" key="1">
    <citation type="submission" date="2024-04" db="EMBL/GenBank/DDBJ databases">
        <title>Salinicola lusitanus LLJ914,a marine bacterium isolated from the Okinawa Trough.</title>
        <authorList>
            <person name="Li J."/>
        </authorList>
    </citation>
    <scope>NUCLEOTIDE SEQUENCE [LARGE SCALE GENOMIC DNA]</scope>
</reference>
<evidence type="ECO:0000313" key="3">
    <source>
        <dbReference type="EMBL" id="KAK7913083.1"/>
    </source>
</evidence>
<dbReference type="EMBL" id="JBBPFD010000009">
    <property type="protein sequence ID" value="KAK7913083.1"/>
    <property type="molecule type" value="Genomic_DNA"/>
</dbReference>
<name>A0AAW0NZV8_9GOBI</name>
<feature type="coiled-coil region" evidence="1">
    <location>
        <begin position="200"/>
        <end position="325"/>
    </location>
</feature>
<comment type="caution">
    <text evidence="3">The sequence shown here is derived from an EMBL/GenBank/DDBJ whole genome shotgun (WGS) entry which is preliminary data.</text>
</comment>
<accession>A0AAW0NZV8</accession>
<feature type="region of interest" description="Disordered" evidence="2">
    <location>
        <begin position="1"/>
        <end position="28"/>
    </location>
</feature>
<organism evidence="3 4">
    <name type="scientific">Mugilogobius chulae</name>
    <name type="common">yellowstripe goby</name>
    <dbReference type="NCBI Taxonomy" id="88201"/>
    <lineage>
        <taxon>Eukaryota</taxon>
        <taxon>Metazoa</taxon>
        <taxon>Chordata</taxon>
        <taxon>Craniata</taxon>
        <taxon>Vertebrata</taxon>
        <taxon>Euteleostomi</taxon>
        <taxon>Actinopterygii</taxon>
        <taxon>Neopterygii</taxon>
        <taxon>Teleostei</taxon>
        <taxon>Neoteleostei</taxon>
        <taxon>Acanthomorphata</taxon>
        <taxon>Gobiaria</taxon>
        <taxon>Gobiiformes</taxon>
        <taxon>Gobioidei</taxon>
        <taxon>Gobiidae</taxon>
        <taxon>Gobionellinae</taxon>
        <taxon>Mugilogobius</taxon>
    </lineage>
</organism>
<evidence type="ECO:0000256" key="2">
    <source>
        <dbReference type="SAM" id="MobiDB-lite"/>
    </source>
</evidence>
<dbReference type="PANTHER" id="PTHR23313">
    <property type="entry name" value="TSEC1-RELATED"/>
    <property type="match status" value="1"/>
</dbReference>
<gene>
    <name evidence="3" type="ORF">WMY93_013294</name>
</gene>
<dbReference type="Proteomes" id="UP001460270">
    <property type="component" value="Unassembled WGS sequence"/>
</dbReference>
<evidence type="ECO:0000313" key="4">
    <source>
        <dbReference type="Proteomes" id="UP001460270"/>
    </source>
</evidence>